<organism evidence="1 2">
    <name type="scientific">Setaria viridis</name>
    <name type="common">Green bristlegrass</name>
    <name type="synonym">Setaria italica subsp. viridis</name>
    <dbReference type="NCBI Taxonomy" id="4556"/>
    <lineage>
        <taxon>Eukaryota</taxon>
        <taxon>Viridiplantae</taxon>
        <taxon>Streptophyta</taxon>
        <taxon>Embryophyta</taxon>
        <taxon>Tracheophyta</taxon>
        <taxon>Spermatophyta</taxon>
        <taxon>Magnoliopsida</taxon>
        <taxon>Liliopsida</taxon>
        <taxon>Poales</taxon>
        <taxon>Poaceae</taxon>
        <taxon>PACMAD clade</taxon>
        <taxon>Panicoideae</taxon>
        <taxon>Panicodae</taxon>
        <taxon>Paniceae</taxon>
        <taxon>Cenchrinae</taxon>
        <taxon>Setaria</taxon>
    </lineage>
</organism>
<reference evidence="1" key="1">
    <citation type="submission" date="2019-03" db="EMBL/GenBank/DDBJ databases">
        <title>WGS assembly of Setaria viridis.</title>
        <authorList>
            <person name="Huang P."/>
            <person name="Jenkins J."/>
            <person name="Grimwood J."/>
            <person name="Barry K."/>
            <person name="Healey A."/>
            <person name="Mamidi S."/>
            <person name="Sreedasyam A."/>
            <person name="Shu S."/>
            <person name="Feldman M."/>
            <person name="Wu J."/>
            <person name="Yu Y."/>
            <person name="Chen C."/>
            <person name="Johnson J."/>
            <person name="Rokhsar D."/>
            <person name="Baxter I."/>
            <person name="Schmutz J."/>
            <person name="Brutnell T."/>
            <person name="Kellogg E."/>
        </authorList>
    </citation>
    <scope>NUCLEOTIDE SEQUENCE [LARGE SCALE GENOMIC DNA]</scope>
</reference>
<evidence type="ECO:0000313" key="1">
    <source>
        <dbReference type="EMBL" id="TKW17189.1"/>
    </source>
</evidence>
<sequence length="30" mass="3361">MLGCSATLCCVSKFGCSRHTESYFSRIFLI</sequence>
<dbReference type="Proteomes" id="UP000298652">
    <property type="component" value="Chromosome 5"/>
</dbReference>
<dbReference type="Gramene" id="TKW17189">
    <property type="protein sequence ID" value="TKW17189"/>
    <property type="gene ID" value="SEVIR_5G350166v2"/>
</dbReference>
<protein>
    <submittedName>
        <fullName evidence="1">Uncharacterized protein</fullName>
    </submittedName>
</protein>
<dbReference type="AlphaFoldDB" id="A0A4U6UT32"/>
<keyword evidence="2" id="KW-1185">Reference proteome</keyword>
<accession>A0A4U6UT32</accession>
<gene>
    <name evidence="1" type="ORF">SEVIR_5G350166v2</name>
</gene>
<evidence type="ECO:0000313" key="2">
    <source>
        <dbReference type="Proteomes" id="UP000298652"/>
    </source>
</evidence>
<name>A0A4U6UT32_SETVI</name>
<proteinExistence type="predicted"/>
<dbReference type="EMBL" id="CM016556">
    <property type="protein sequence ID" value="TKW17189.1"/>
    <property type="molecule type" value="Genomic_DNA"/>
</dbReference>